<name>A0ABU7VXY1_9BACL</name>
<keyword evidence="2" id="KW-0175">Coiled coil</keyword>
<dbReference type="Proteomes" id="UP001306950">
    <property type="component" value="Unassembled WGS sequence"/>
</dbReference>
<dbReference type="Pfam" id="PF04012">
    <property type="entry name" value="PspA_IM30"/>
    <property type="match status" value="1"/>
</dbReference>
<feature type="coiled-coil region" evidence="2">
    <location>
        <begin position="88"/>
        <end position="149"/>
    </location>
</feature>
<dbReference type="RefSeq" id="WP_331848740.1">
    <property type="nucleotide sequence ID" value="NZ_JAZHPZ010000016.1"/>
</dbReference>
<evidence type="ECO:0000256" key="1">
    <source>
        <dbReference type="ARBA" id="ARBA00043985"/>
    </source>
</evidence>
<comment type="similarity">
    <text evidence="1">Belongs to the PspA/Vipp/IM30 family.</text>
</comment>
<dbReference type="PANTHER" id="PTHR31088:SF6">
    <property type="entry name" value="PHAGE SHOCK PROTEIN A"/>
    <property type="match status" value="1"/>
</dbReference>
<reference evidence="3 4" key="1">
    <citation type="submission" date="2024-02" db="EMBL/GenBank/DDBJ databases">
        <title>A nitrogen-fixing paenibacillus bacterium.</title>
        <authorList>
            <person name="Zhang W.L."/>
            <person name="Chen S.F."/>
        </authorList>
    </citation>
    <scope>NUCLEOTIDE SEQUENCE [LARGE SCALE GENOMIC DNA]</scope>
    <source>
        <strain evidence="3 4">M1</strain>
    </source>
</reference>
<organism evidence="3 4">
    <name type="scientific">Paenibacillus haidiansis</name>
    <dbReference type="NCBI Taxonomy" id="1574488"/>
    <lineage>
        <taxon>Bacteria</taxon>
        <taxon>Bacillati</taxon>
        <taxon>Bacillota</taxon>
        <taxon>Bacilli</taxon>
        <taxon>Bacillales</taxon>
        <taxon>Paenibacillaceae</taxon>
        <taxon>Paenibacillus</taxon>
    </lineage>
</organism>
<accession>A0ABU7VXY1</accession>
<evidence type="ECO:0000313" key="3">
    <source>
        <dbReference type="EMBL" id="MEF2968561.1"/>
    </source>
</evidence>
<evidence type="ECO:0000313" key="4">
    <source>
        <dbReference type="Proteomes" id="UP001306950"/>
    </source>
</evidence>
<sequence>MGILSRFKEIMKVNVGALLDRAEEPDKIVDEYMRRMNSDLGQVKAETASVLAAEGRVKRELDECAAEVRKLQRYAEKSVESGDEEGALKFLERKAKQAERLNELQAAHEEAAANAARMKEMQDKLISDLNRLEERRFELKGKLAEADALRQRNAGAASGGTEAAFRAAEEKANMALYQAEALAELRGGAKEDDLDALIAELENGARKDADGAEEELAAIKAKLKGKE</sequence>
<dbReference type="PANTHER" id="PTHR31088">
    <property type="entry name" value="MEMBRANE-ASSOCIATED PROTEIN VIPP1, CHLOROPLASTIC"/>
    <property type="match status" value="1"/>
</dbReference>
<gene>
    <name evidence="3" type="ORF">V3851_22325</name>
</gene>
<protein>
    <submittedName>
        <fullName evidence="3">PspA/IM30 family protein</fullName>
    </submittedName>
</protein>
<comment type="caution">
    <text evidence="3">The sequence shown here is derived from an EMBL/GenBank/DDBJ whole genome shotgun (WGS) entry which is preliminary data.</text>
</comment>
<evidence type="ECO:0000256" key="2">
    <source>
        <dbReference type="SAM" id="Coils"/>
    </source>
</evidence>
<keyword evidence="4" id="KW-1185">Reference proteome</keyword>
<dbReference type="EMBL" id="JAZHPZ010000016">
    <property type="protein sequence ID" value="MEF2968561.1"/>
    <property type="molecule type" value="Genomic_DNA"/>
</dbReference>
<dbReference type="InterPro" id="IPR007157">
    <property type="entry name" value="PspA_VIPP1"/>
</dbReference>
<proteinExistence type="inferred from homology"/>